<evidence type="ECO:0000313" key="2">
    <source>
        <dbReference type="EMBL" id="KAK3499260.1"/>
    </source>
</evidence>
<name>A0AAJ0IF54_9PEZI</name>
<reference evidence="2 3" key="1">
    <citation type="journal article" date="2023" name="Mol. Phylogenet. Evol.">
        <title>Genome-scale phylogeny and comparative genomics of the fungal order Sordariales.</title>
        <authorList>
            <person name="Hensen N."/>
            <person name="Bonometti L."/>
            <person name="Westerberg I."/>
            <person name="Brannstrom I.O."/>
            <person name="Guillou S."/>
            <person name="Cros-Aarteil S."/>
            <person name="Calhoun S."/>
            <person name="Haridas S."/>
            <person name="Kuo A."/>
            <person name="Mondo S."/>
            <person name="Pangilinan J."/>
            <person name="Riley R."/>
            <person name="LaButti K."/>
            <person name="Andreopoulos B."/>
            <person name="Lipzen A."/>
            <person name="Chen C."/>
            <person name="Yan M."/>
            <person name="Daum C."/>
            <person name="Ng V."/>
            <person name="Clum A."/>
            <person name="Steindorff A."/>
            <person name="Ohm R.A."/>
            <person name="Martin F."/>
            <person name="Silar P."/>
            <person name="Natvig D.O."/>
            <person name="Lalanne C."/>
            <person name="Gautier V."/>
            <person name="Ament-Velasquez S.L."/>
            <person name="Kruys A."/>
            <person name="Hutchinson M.I."/>
            <person name="Powell A.J."/>
            <person name="Barry K."/>
            <person name="Miller A.N."/>
            <person name="Grigoriev I.V."/>
            <person name="Debuchy R."/>
            <person name="Gladieux P."/>
            <person name="Hiltunen Thoren M."/>
            <person name="Johannesson H."/>
        </authorList>
    </citation>
    <scope>NUCLEOTIDE SEQUENCE [LARGE SCALE GENOMIC DNA]</scope>
    <source>
        <strain evidence="2 3">FGSC 10403</strain>
    </source>
</reference>
<dbReference type="AlphaFoldDB" id="A0AAJ0IF54"/>
<dbReference type="RefSeq" id="XP_062696893.1">
    <property type="nucleotide sequence ID" value="XM_062839367.1"/>
</dbReference>
<protein>
    <submittedName>
        <fullName evidence="2">Uncharacterized protein</fullName>
    </submittedName>
</protein>
<feature type="region of interest" description="Disordered" evidence="1">
    <location>
        <begin position="196"/>
        <end position="231"/>
    </location>
</feature>
<proteinExistence type="predicted"/>
<gene>
    <name evidence="2" type="ORF">B0T23DRAFT_409331</name>
</gene>
<organism evidence="2 3">
    <name type="scientific">Neurospora hispaniola</name>
    <dbReference type="NCBI Taxonomy" id="588809"/>
    <lineage>
        <taxon>Eukaryota</taxon>
        <taxon>Fungi</taxon>
        <taxon>Dikarya</taxon>
        <taxon>Ascomycota</taxon>
        <taxon>Pezizomycotina</taxon>
        <taxon>Sordariomycetes</taxon>
        <taxon>Sordariomycetidae</taxon>
        <taxon>Sordariales</taxon>
        <taxon>Sordariaceae</taxon>
        <taxon>Neurospora</taxon>
    </lineage>
</organism>
<evidence type="ECO:0000256" key="1">
    <source>
        <dbReference type="SAM" id="MobiDB-lite"/>
    </source>
</evidence>
<sequence>MPVIVTPLQELFSVQDPTHRQAVSYSPVTHDASACGLGYGSDEITCRHLPSCLFVSISYPSSTIGLPVSSFTRHLHSVFPFSYAGPSPWWSLLQLFNMVNYNFLMFAGLAAALPLNINLGAYSPALVVGDGEISFGGKQDVSTLMNALEGAAVNAAAGAASNAPVASAPAAGEKKTVQAAAVPAAAAAPTIAPTSPAVVPTTPGGASPAAVDTSNAPKIDPTLAQQPSSSSVVKAQSIQGLQGMGKKSIAPRAEEPFDEMDMDEDEDDITDDITDAAALLDKKKRDLAGFDRALKFSEAALTKGPKVQLGTGAEGSGVGIIVDNNASTRPAAAAEKKKKKKRDADETTAPRRRTKVTTMYVRRGIPASLQNHPELATREVAHSHIANVPIKFAKRETVTTATEAKRNTIDAVNMNVDTSSEGVTMTFVETLDDEEVEEEEEEEQR</sequence>
<dbReference type="GeneID" id="87876989"/>
<dbReference type="Proteomes" id="UP001285908">
    <property type="component" value="Unassembled WGS sequence"/>
</dbReference>
<evidence type="ECO:0000313" key="3">
    <source>
        <dbReference type="Proteomes" id="UP001285908"/>
    </source>
</evidence>
<feature type="region of interest" description="Disordered" evidence="1">
    <location>
        <begin position="329"/>
        <end position="351"/>
    </location>
</feature>
<keyword evidence="3" id="KW-1185">Reference proteome</keyword>
<comment type="caution">
    <text evidence="2">The sequence shown here is derived from an EMBL/GenBank/DDBJ whole genome shotgun (WGS) entry which is preliminary data.</text>
</comment>
<dbReference type="EMBL" id="JAULSX010000001">
    <property type="protein sequence ID" value="KAK3499260.1"/>
    <property type="molecule type" value="Genomic_DNA"/>
</dbReference>
<accession>A0AAJ0IF54</accession>